<accession>A0A7J7KJI7</accession>
<evidence type="ECO:0000313" key="1">
    <source>
        <dbReference type="EMBL" id="KAF6038872.1"/>
    </source>
</evidence>
<organism evidence="1 2">
    <name type="scientific">Bugula neritina</name>
    <name type="common">Brown bryozoan</name>
    <name type="synonym">Sertularia neritina</name>
    <dbReference type="NCBI Taxonomy" id="10212"/>
    <lineage>
        <taxon>Eukaryota</taxon>
        <taxon>Metazoa</taxon>
        <taxon>Spiralia</taxon>
        <taxon>Lophotrochozoa</taxon>
        <taxon>Bryozoa</taxon>
        <taxon>Gymnolaemata</taxon>
        <taxon>Cheilostomatida</taxon>
        <taxon>Flustrina</taxon>
        <taxon>Buguloidea</taxon>
        <taxon>Bugulidae</taxon>
        <taxon>Bugula</taxon>
    </lineage>
</organism>
<keyword evidence="2" id="KW-1185">Reference proteome</keyword>
<comment type="caution">
    <text evidence="1">The sequence shown here is derived from an EMBL/GenBank/DDBJ whole genome shotgun (WGS) entry which is preliminary data.</text>
</comment>
<dbReference type="Proteomes" id="UP000593567">
    <property type="component" value="Unassembled WGS sequence"/>
</dbReference>
<sequence length="66" mass="7234">MKHLCETLLKRQKLVAGLFSTNIKLTTTKTTTIVPSSFCSKTLSANNCVYSVATSLTIEYQRCMGG</sequence>
<protein>
    <submittedName>
        <fullName evidence="1">Uncharacterized protein</fullName>
    </submittedName>
</protein>
<gene>
    <name evidence="1" type="ORF">EB796_002823</name>
</gene>
<reference evidence="1" key="1">
    <citation type="submission" date="2020-06" db="EMBL/GenBank/DDBJ databases">
        <title>Draft genome of Bugula neritina, a colonial animal packing powerful symbionts and potential medicines.</title>
        <authorList>
            <person name="Rayko M."/>
        </authorList>
    </citation>
    <scope>NUCLEOTIDE SEQUENCE [LARGE SCALE GENOMIC DNA]</scope>
    <source>
        <strain evidence="1">Kwan_BN1</strain>
    </source>
</reference>
<dbReference type="AlphaFoldDB" id="A0A7J7KJI7"/>
<name>A0A7J7KJI7_BUGNE</name>
<dbReference type="EMBL" id="VXIV02000336">
    <property type="protein sequence ID" value="KAF6038872.1"/>
    <property type="molecule type" value="Genomic_DNA"/>
</dbReference>
<evidence type="ECO:0000313" key="2">
    <source>
        <dbReference type="Proteomes" id="UP000593567"/>
    </source>
</evidence>
<proteinExistence type="predicted"/>